<feature type="transmembrane region" description="Helical" evidence="1">
    <location>
        <begin position="346"/>
        <end position="368"/>
    </location>
</feature>
<proteinExistence type="predicted"/>
<protein>
    <recommendedName>
        <fullName evidence="4">Integral membrane protein</fullName>
    </recommendedName>
</protein>
<reference evidence="3" key="1">
    <citation type="submission" date="2016-06" db="EMBL/GenBank/DDBJ databases">
        <title>Genome sequencing of cellulolytic organisms.</title>
        <authorList>
            <person name="Bohra V."/>
            <person name="Dafale N.A."/>
            <person name="Purohit H.J."/>
        </authorList>
    </citation>
    <scope>NUCLEOTIDE SEQUENCE [LARGE SCALE GENOMIC DNA]</scope>
    <source>
        <strain evidence="3">ND21</strain>
    </source>
</reference>
<keyword evidence="1" id="KW-0472">Membrane</keyword>
<evidence type="ECO:0000313" key="2">
    <source>
        <dbReference type="EMBL" id="OAZ39509.1"/>
    </source>
</evidence>
<organism evidence="2 3">
    <name type="scientific">Microbacterium arborescens</name>
    <dbReference type="NCBI Taxonomy" id="33883"/>
    <lineage>
        <taxon>Bacteria</taxon>
        <taxon>Bacillati</taxon>
        <taxon>Actinomycetota</taxon>
        <taxon>Actinomycetes</taxon>
        <taxon>Micrococcales</taxon>
        <taxon>Microbacteriaceae</taxon>
        <taxon>Microbacterium</taxon>
    </lineage>
</organism>
<feature type="transmembrane region" description="Helical" evidence="1">
    <location>
        <begin position="128"/>
        <end position="149"/>
    </location>
</feature>
<keyword evidence="3" id="KW-1185">Reference proteome</keyword>
<gene>
    <name evidence="2" type="ORF">A9Z40_06600</name>
</gene>
<dbReference type="Proteomes" id="UP000093918">
    <property type="component" value="Unassembled WGS sequence"/>
</dbReference>
<feature type="transmembrane region" description="Helical" evidence="1">
    <location>
        <begin position="388"/>
        <end position="411"/>
    </location>
</feature>
<keyword evidence="1" id="KW-0812">Transmembrane</keyword>
<name>A0ABX2WFQ3_9MICO</name>
<dbReference type="EMBL" id="LZEM01000021">
    <property type="protein sequence ID" value="OAZ39509.1"/>
    <property type="molecule type" value="Genomic_DNA"/>
</dbReference>
<accession>A0ABX2WFQ3</accession>
<feature type="transmembrane region" description="Helical" evidence="1">
    <location>
        <begin position="313"/>
        <end position="334"/>
    </location>
</feature>
<evidence type="ECO:0008006" key="4">
    <source>
        <dbReference type="Google" id="ProtNLM"/>
    </source>
</evidence>
<feature type="transmembrane region" description="Helical" evidence="1">
    <location>
        <begin position="248"/>
        <end position="269"/>
    </location>
</feature>
<evidence type="ECO:0000256" key="1">
    <source>
        <dbReference type="SAM" id="Phobius"/>
    </source>
</evidence>
<keyword evidence="1" id="KW-1133">Transmembrane helix</keyword>
<feature type="transmembrane region" description="Helical" evidence="1">
    <location>
        <begin position="32"/>
        <end position="56"/>
    </location>
</feature>
<evidence type="ECO:0000313" key="3">
    <source>
        <dbReference type="Proteomes" id="UP000093918"/>
    </source>
</evidence>
<comment type="caution">
    <text evidence="2">The sequence shown here is derived from an EMBL/GenBank/DDBJ whole genome shotgun (WGS) entry which is preliminary data.</text>
</comment>
<feature type="transmembrane region" description="Helical" evidence="1">
    <location>
        <begin position="156"/>
        <end position="180"/>
    </location>
</feature>
<feature type="transmembrane region" description="Helical" evidence="1">
    <location>
        <begin position="200"/>
        <end position="227"/>
    </location>
</feature>
<sequence length="419" mass="45714">MPSSAACAPGCRSGDPEGMKSLRRGAIALQPAAAIALVYLASRAVTTAFLLGAAALSGPESRFDADASLGTLTMGWDAQWYWLIAFSGYPTELPLDAAGDVAQNAWAFMPVYPVITGVVGWVVGGFPVAAPLVSAAAGYLACLVLFALLRRRIGRAAAMWAVVFFSFAGPMAALFQLGYAESLFQLWLLLALLAVERRRWWWLYLWIPLMAFTRPGVLAFALMLAVYGIWRWTRRAHDDLPPREIGHIVAGGLLAAGCGLVWPVITGVVTGEPDAYLQTELAWRRSWIGDHGGFVPFDGTVQAAVLWSRIWGVPAWVCLVGLATIVAVAALLLIADRRVRRLGVPIRLWAGAYLLYLLAVFFPQSSTFRLLVPLSPLWGAVALPRPRWWRIGVLLIGTAAQWWWIYTMYALGSTFAQIP</sequence>